<evidence type="ECO:0000256" key="9">
    <source>
        <dbReference type="SAM" id="Coils"/>
    </source>
</evidence>
<dbReference type="GO" id="GO:0140693">
    <property type="term" value="F:molecular condensate scaffold activity"/>
    <property type="evidence" value="ECO:0007669"/>
    <property type="project" value="EnsemblFungi"/>
</dbReference>
<evidence type="ECO:0000256" key="3">
    <source>
        <dbReference type="ARBA" id="ARBA00022448"/>
    </source>
</evidence>
<dbReference type="OrthoDB" id="2538017at2759"/>
<feature type="compositionally biased region" description="Gly residues" evidence="10">
    <location>
        <begin position="96"/>
        <end position="112"/>
    </location>
</feature>
<dbReference type="PANTHER" id="PTHR13437:SF2">
    <property type="entry name" value="NUCLEOPORIN P58_P45"/>
    <property type="match status" value="1"/>
</dbReference>
<dbReference type="GO" id="GO:1990000">
    <property type="term" value="P:amyloid fibril formation"/>
    <property type="evidence" value="ECO:0007669"/>
    <property type="project" value="EnsemblFungi"/>
</dbReference>
<dbReference type="RefSeq" id="XP_020078055.1">
    <property type="nucleotide sequence ID" value="XM_020220902.1"/>
</dbReference>
<dbReference type="AlphaFoldDB" id="A0A1E4RNZ0"/>
<keyword evidence="9" id="KW-0175">Coiled coil</keyword>
<dbReference type="GO" id="GO:0017056">
    <property type="term" value="F:structural constituent of nuclear pore"/>
    <property type="evidence" value="ECO:0007669"/>
    <property type="project" value="EnsemblFungi"/>
</dbReference>
<dbReference type="PANTHER" id="PTHR13437">
    <property type="entry name" value="NUCLEOPORIN P58/P45 NUCLEOPORIN-LIKE PROTEIN 1"/>
    <property type="match status" value="1"/>
</dbReference>
<dbReference type="GO" id="GO:0044613">
    <property type="term" value="C:nuclear pore central transport channel"/>
    <property type="evidence" value="ECO:0007669"/>
    <property type="project" value="EnsemblFungi"/>
</dbReference>
<evidence type="ECO:0000256" key="6">
    <source>
        <dbReference type="ARBA" id="ARBA00023010"/>
    </source>
</evidence>
<dbReference type="GO" id="GO:0006409">
    <property type="term" value="P:tRNA export from nucleus"/>
    <property type="evidence" value="ECO:0007669"/>
    <property type="project" value="EnsemblFungi"/>
</dbReference>
<sequence length="409" mass="42690">MFGNSGNSSFGGFGANKPASGFGTNPTAPAAPAASGGLFGSNNTTANSTSGGLFGGSSNTNPSTNTQSNGGMFGSNTNTQSSGGMFGSNNTNQSTTGGGLFGSKPATGGGLFGSNPSNPGTGSGTGSSGFSFGNTNNPQNNTTGGGLFGGSNNNTTSSTSGGLFGNNNNNQTSSGGLFGNKPASGGLFGGNTSNNTSGGGLFGGANSNQQQQQQQQQQQETQLTAMTRVGDLPPAVKKELEDFDTYINTQHLIATTLKSDMYKHDNLIKSINKDTDYLYTKLSSTKQALKFDSNQLLSLKEINNELTEDINKMMHLIIQLSTPGTRLSSSFQLNEFFVKKIKKYYEILDTYQNIVKEAEEVIGGLERSCVEGFGGLFNVVEVVKDQYNLFMELCDTIAQVHNNLGKLTK</sequence>
<keyword evidence="8" id="KW-0539">Nucleus</keyword>
<dbReference type="GO" id="GO:0016973">
    <property type="term" value="P:poly(A)+ mRNA export from nucleus"/>
    <property type="evidence" value="ECO:0007669"/>
    <property type="project" value="EnsemblFungi"/>
</dbReference>
<dbReference type="GO" id="GO:0006606">
    <property type="term" value="P:protein import into nucleus"/>
    <property type="evidence" value="ECO:0007669"/>
    <property type="project" value="EnsemblFungi"/>
</dbReference>
<keyword evidence="12" id="KW-1185">Reference proteome</keyword>
<feature type="compositionally biased region" description="Low complexity" evidence="10">
    <location>
        <begin position="204"/>
        <end position="219"/>
    </location>
</feature>
<dbReference type="Pfam" id="PF13634">
    <property type="entry name" value="Nucleoporin_FG"/>
    <property type="match status" value="1"/>
</dbReference>
<evidence type="ECO:0000256" key="1">
    <source>
        <dbReference type="ARBA" id="ARBA00004567"/>
    </source>
</evidence>
<keyword evidence="6" id="KW-0811">Translocation</keyword>
<organism evidence="11 12">
    <name type="scientific">Hyphopichia burtonii NRRL Y-1933</name>
    <dbReference type="NCBI Taxonomy" id="984485"/>
    <lineage>
        <taxon>Eukaryota</taxon>
        <taxon>Fungi</taxon>
        <taxon>Dikarya</taxon>
        <taxon>Ascomycota</taxon>
        <taxon>Saccharomycotina</taxon>
        <taxon>Pichiomycetes</taxon>
        <taxon>Debaryomycetaceae</taxon>
        <taxon>Hyphopichia</taxon>
    </lineage>
</organism>
<dbReference type="GO" id="GO:0042802">
    <property type="term" value="F:identical protein binding"/>
    <property type="evidence" value="ECO:0007669"/>
    <property type="project" value="EnsemblFungi"/>
</dbReference>
<feature type="region of interest" description="Disordered" evidence="10">
    <location>
        <begin position="1"/>
        <end position="221"/>
    </location>
</feature>
<dbReference type="EMBL" id="KV454539">
    <property type="protein sequence ID" value="ODV68988.1"/>
    <property type="molecule type" value="Genomic_DNA"/>
</dbReference>
<protein>
    <recommendedName>
        <fullName evidence="13">Nucleoporin NUP49/NSP49</fullName>
    </recommendedName>
</protein>
<evidence type="ECO:0000313" key="11">
    <source>
        <dbReference type="EMBL" id="ODV68988.1"/>
    </source>
</evidence>
<feature type="compositionally biased region" description="Polar residues" evidence="10">
    <location>
        <begin position="40"/>
        <end position="51"/>
    </location>
</feature>
<dbReference type="Proteomes" id="UP000095085">
    <property type="component" value="Unassembled WGS sequence"/>
</dbReference>
<dbReference type="GO" id="GO:0008139">
    <property type="term" value="F:nuclear localization sequence binding"/>
    <property type="evidence" value="ECO:0007669"/>
    <property type="project" value="InterPro"/>
</dbReference>
<dbReference type="GO" id="GO:0031965">
    <property type="term" value="C:nuclear membrane"/>
    <property type="evidence" value="ECO:0007669"/>
    <property type="project" value="UniProtKB-SubCell"/>
</dbReference>
<dbReference type="GeneID" id="30995452"/>
<keyword evidence="7" id="KW-0906">Nuclear pore complex</keyword>
<evidence type="ECO:0008006" key="13">
    <source>
        <dbReference type="Google" id="ProtNLM"/>
    </source>
</evidence>
<dbReference type="InterPro" id="IPR025574">
    <property type="entry name" value="Nucleoporin_FG_rpt"/>
</dbReference>
<keyword evidence="5" id="KW-0653">Protein transport</keyword>
<evidence type="ECO:0000256" key="5">
    <source>
        <dbReference type="ARBA" id="ARBA00022927"/>
    </source>
</evidence>
<accession>A0A1E4RNZ0</accession>
<feature type="compositionally biased region" description="Low complexity" evidence="10">
    <location>
        <begin position="56"/>
        <end position="70"/>
    </location>
</feature>
<proteinExistence type="predicted"/>
<keyword evidence="3" id="KW-0813">Transport</keyword>
<evidence type="ECO:0000256" key="4">
    <source>
        <dbReference type="ARBA" id="ARBA00022816"/>
    </source>
</evidence>
<comment type="subcellular location">
    <subcellularLocation>
        <location evidence="2">Nucleus membrane</location>
        <topology evidence="2">Peripheral membrane protein</topology>
        <orientation evidence="2">Nucleoplasmic side</orientation>
    </subcellularLocation>
    <subcellularLocation>
        <location evidence="1">Nucleus</location>
        <location evidence="1">Nuclear pore complex</location>
    </subcellularLocation>
</comment>
<feature type="coiled-coil region" evidence="9">
    <location>
        <begin position="341"/>
        <end position="368"/>
    </location>
</feature>
<evidence type="ECO:0000256" key="2">
    <source>
        <dbReference type="ARBA" id="ARBA00004620"/>
    </source>
</evidence>
<reference evidence="12" key="1">
    <citation type="submission" date="2016-05" db="EMBL/GenBank/DDBJ databases">
        <title>Comparative genomics of biotechnologically important yeasts.</title>
        <authorList>
            <consortium name="DOE Joint Genome Institute"/>
            <person name="Riley R."/>
            <person name="Haridas S."/>
            <person name="Wolfe K.H."/>
            <person name="Lopes M.R."/>
            <person name="Hittinger C.T."/>
            <person name="Goker M."/>
            <person name="Salamov A."/>
            <person name="Wisecaver J."/>
            <person name="Long T.M."/>
            <person name="Aerts A.L."/>
            <person name="Barry K."/>
            <person name="Choi C."/>
            <person name="Clum A."/>
            <person name="Coughlan A.Y."/>
            <person name="Deshpande S."/>
            <person name="Douglass A.P."/>
            <person name="Hanson S.J."/>
            <person name="Klenk H.-P."/>
            <person name="Labutti K."/>
            <person name="Lapidus A."/>
            <person name="Lindquist E."/>
            <person name="Lipzen A."/>
            <person name="Meier-Kolthoff J.P."/>
            <person name="Ohm R.A."/>
            <person name="Otillar R.P."/>
            <person name="Pangilinan J."/>
            <person name="Peng Y."/>
            <person name="Rokas A."/>
            <person name="Rosa C.A."/>
            <person name="Scheuner C."/>
            <person name="Sibirny A.A."/>
            <person name="Slot J.C."/>
            <person name="Stielow J.B."/>
            <person name="Sun H."/>
            <person name="Kurtzman C.P."/>
            <person name="Blackwell M."/>
            <person name="Grigoriev I.V."/>
            <person name="Jeffries T.W."/>
        </authorList>
    </citation>
    <scope>NUCLEOTIDE SEQUENCE [LARGE SCALE GENOMIC DNA]</scope>
    <source>
        <strain evidence="12">NRRL Y-1933</strain>
    </source>
</reference>
<dbReference type="STRING" id="984485.A0A1E4RNZ0"/>
<feature type="compositionally biased region" description="Low complexity" evidence="10">
    <location>
        <begin position="128"/>
        <end position="142"/>
    </location>
</feature>
<feature type="compositionally biased region" description="Low complexity" evidence="10">
    <location>
        <begin position="150"/>
        <end position="175"/>
    </location>
</feature>
<evidence type="ECO:0000256" key="7">
    <source>
        <dbReference type="ARBA" id="ARBA00023132"/>
    </source>
</evidence>
<gene>
    <name evidence="11" type="ORF">HYPBUDRAFT_152225</name>
</gene>
<evidence type="ECO:0000256" key="10">
    <source>
        <dbReference type="SAM" id="MobiDB-lite"/>
    </source>
</evidence>
<dbReference type="InterPro" id="IPR024882">
    <property type="entry name" value="NUP58/p45/49"/>
</dbReference>
<feature type="compositionally biased region" description="Polar residues" evidence="10">
    <location>
        <begin position="74"/>
        <end position="95"/>
    </location>
</feature>
<evidence type="ECO:0000256" key="8">
    <source>
        <dbReference type="ARBA" id="ARBA00023242"/>
    </source>
</evidence>
<dbReference type="GO" id="GO:0000055">
    <property type="term" value="P:ribosomal large subunit export from nucleus"/>
    <property type="evidence" value="ECO:0007669"/>
    <property type="project" value="EnsemblFungi"/>
</dbReference>
<keyword evidence="4" id="KW-0509">mRNA transport</keyword>
<evidence type="ECO:0000313" key="12">
    <source>
        <dbReference type="Proteomes" id="UP000095085"/>
    </source>
</evidence>
<name>A0A1E4RNZ0_9ASCO</name>